<feature type="transmembrane region" description="Helical" evidence="1">
    <location>
        <begin position="44"/>
        <end position="64"/>
    </location>
</feature>
<protein>
    <submittedName>
        <fullName evidence="2">Uncharacterized protein</fullName>
    </submittedName>
</protein>
<reference evidence="2" key="1">
    <citation type="submission" date="2021-04" db="EMBL/GenBank/DDBJ databases">
        <title>novel species isolated from subtropical streams in China.</title>
        <authorList>
            <person name="Lu H."/>
        </authorList>
    </citation>
    <scope>NUCLEOTIDE SEQUENCE</scope>
    <source>
        <strain evidence="2">LFS511W</strain>
    </source>
</reference>
<comment type="caution">
    <text evidence="2">The sequence shown here is derived from an EMBL/GenBank/DDBJ whole genome shotgun (WGS) entry which is preliminary data.</text>
</comment>
<name>A0A941DR71_9BURK</name>
<gene>
    <name evidence="2" type="ORF">KDM89_21255</name>
</gene>
<evidence type="ECO:0000313" key="3">
    <source>
        <dbReference type="Proteomes" id="UP000680067"/>
    </source>
</evidence>
<dbReference type="EMBL" id="JAGSPN010000466">
    <property type="protein sequence ID" value="MBR7784664.1"/>
    <property type="molecule type" value="Genomic_DNA"/>
</dbReference>
<evidence type="ECO:0000256" key="1">
    <source>
        <dbReference type="SAM" id="Phobius"/>
    </source>
</evidence>
<dbReference type="AlphaFoldDB" id="A0A941DR71"/>
<sequence>DGKIIAASSDTLAHGMQDRVQQLMNTASNKGGAANIVSLNGRPYQLVMVPILAPVAISWVALAVPVDQVLVKEMHELSPLEVSIVSAVKGGAWQMQSTSLTETP</sequence>
<feature type="non-terminal residue" evidence="2">
    <location>
        <position position="104"/>
    </location>
</feature>
<evidence type="ECO:0000313" key="2">
    <source>
        <dbReference type="EMBL" id="MBR7784664.1"/>
    </source>
</evidence>
<keyword evidence="1" id="KW-1133">Transmembrane helix</keyword>
<dbReference type="Proteomes" id="UP000680067">
    <property type="component" value="Unassembled WGS sequence"/>
</dbReference>
<organism evidence="2 3">
    <name type="scientific">Undibacterium luofuense</name>
    <dbReference type="NCBI Taxonomy" id="2828733"/>
    <lineage>
        <taxon>Bacteria</taxon>
        <taxon>Pseudomonadati</taxon>
        <taxon>Pseudomonadota</taxon>
        <taxon>Betaproteobacteria</taxon>
        <taxon>Burkholderiales</taxon>
        <taxon>Oxalobacteraceae</taxon>
        <taxon>Undibacterium</taxon>
    </lineage>
</organism>
<feature type="non-terminal residue" evidence="2">
    <location>
        <position position="1"/>
    </location>
</feature>
<keyword evidence="3" id="KW-1185">Reference proteome</keyword>
<keyword evidence="1" id="KW-0472">Membrane</keyword>
<keyword evidence="1" id="KW-0812">Transmembrane</keyword>
<proteinExistence type="predicted"/>
<accession>A0A941DR71</accession>